<proteinExistence type="predicted"/>
<evidence type="ECO:0000313" key="3">
    <source>
        <dbReference type="Proteomes" id="UP000219559"/>
    </source>
</evidence>
<accession>A0A2A4G5T1</accession>
<gene>
    <name evidence="2" type="ORF">B7P33_10945</name>
</gene>
<evidence type="ECO:0000313" key="2">
    <source>
        <dbReference type="EMBL" id="PCE63781.1"/>
    </source>
</evidence>
<sequence>MKQLGIIALILCAQTLGFAQSKAYDILGKWETEARDGKMEIYRCGDHYCGTLLEGKNIINADGSSKKDVKNPDANLRSRDLVGMTILSGLDFDGEQYQQGRIYNADNGKTYKCYVWLEADILHLRGYLGLKAFGQTSKWHRIQ</sequence>
<organism evidence="2 3">
    <name type="scientific">Sediminicola luteus</name>
    <dbReference type="NCBI Taxonomy" id="319238"/>
    <lineage>
        <taxon>Bacteria</taxon>
        <taxon>Pseudomonadati</taxon>
        <taxon>Bacteroidota</taxon>
        <taxon>Flavobacteriia</taxon>
        <taxon>Flavobacteriales</taxon>
        <taxon>Flavobacteriaceae</taxon>
        <taxon>Sediminicola</taxon>
    </lineage>
</organism>
<dbReference type="Pfam" id="PF09917">
    <property type="entry name" value="DUF2147"/>
    <property type="match status" value="1"/>
</dbReference>
<comment type="caution">
    <text evidence="2">The sequence shown here is derived from an EMBL/GenBank/DDBJ whole genome shotgun (WGS) entry which is preliminary data.</text>
</comment>
<dbReference type="PANTHER" id="PTHR36919:SF2">
    <property type="entry name" value="BLL6627 PROTEIN"/>
    <property type="match status" value="1"/>
</dbReference>
<evidence type="ECO:0000259" key="1">
    <source>
        <dbReference type="Pfam" id="PF09917"/>
    </source>
</evidence>
<feature type="domain" description="DUF2147" evidence="1">
    <location>
        <begin position="28"/>
        <end position="141"/>
    </location>
</feature>
<dbReference type="Proteomes" id="UP000219559">
    <property type="component" value="Unassembled WGS sequence"/>
</dbReference>
<keyword evidence="3" id="KW-1185">Reference proteome</keyword>
<reference evidence="2 3" key="1">
    <citation type="submission" date="2017-04" db="EMBL/GenBank/DDBJ databases">
        <title>A new member of the family Flavobacteriaceae isolated from ascidians.</title>
        <authorList>
            <person name="Chen L."/>
        </authorList>
    </citation>
    <scope>NUCLEOTIDE SEQUENCE [LARGE SCALE GENOMIC DNA]</scope>
    <source>
        <strain evidence="2 3">HQA918</strain>
    </source>
</reference>
<dbReference type="EMBL" id="NBWU01000004">
    <property type="protein sequence ID" value="PCE63781.1"/>
    <property type="molecule type" value="Genomic_DNA"/>
</dbReference>
<dbReference type="Gene3D" id="2.40.128.520">
    <property type="match status" value="1"/>
</dbReference>
<dbReference type="AlphaFoldDB" id="A0A2A4G5T1"/>
<protein>
    <recommendedName>
        <fullName evidence="1">DUF2147 domain-containing protein</fullName>
    </recommendedName>
</protein>
<dbReference type="RefSeq" id="WP_097442497.1">
    <property type="nucleotide sequence ID" value="NZ_NBWU01000004.1"/>
</dbReference>
<dbReference type="PANTHER" id="PTHR36919">
    <property type="entry name" value="BLR1215 PROTEIN"/>
    <property type="match status" value="1"/>
</dbReference>
<name>A0A2A4G5T1_9FLAO</name>
<dbReference type="InterPro" id="IPR019223">
    <property type="entry name" value="DUF2147"/>
</dbReference>
<dbReference type="OrthoDB" id="9814399at2"/>